<keyword evidence="2" id="KW-0732">Signal</keyword>
<gene>
    <name evidence="3" type="ORF">PXH66_21925</name>
</gene>
<feature type="signal peptide" evidence="2">
    <location>
        <begin position="1"/>
        <end position="21"/>
    </location>
</feature>
<dbReference type="Proteomes" id="UP001218638">
    <property type="component" value="Chromosome"/>
</dbReference>
<name>A0AAF0CNT6_9BACT</name>
<dbReference type="EMBL" id="CP119075">
    <property type="protein sequence ID" value="WED65016.1"/>
    <property type="molecule type" value="Genomic_DNA"/>
</dbReference>
<reference evidence="3" key="1">
    <citation type="submission" date="2023-03" db="EMBL/GenBank/DDBJ databases">
        <title>Lomoglobus Profundus gen. nov., sp. nov., a novel member of the phylum Verrucomicrobia, isolated from deep-marine sediment of South China Sea.</title>
        <authorList>
            <person name="Ahmad T."/>
            <person name="Ishaq S.E."/>
            <person name="Wang F."/>
        </authorList>
    </citation>
    <scope>NUCLEOTIDE SEQUENCE</scope>
    <source>
        <strain evidence="3">LMO-M01</strain>
    </source>
</reference>
<evidence type="ECO:0000313" key="3">
    <source>
        <dbReference type="EMBL" id="WED65016.1"/>
    </source>
</evidence>
<protein>
    <submittedName>
        <fullName evidence="3">Uncharacterized protein</fullName>
    </submittedName>
</protein>
<dbReference type="KEGG" id="slom:PXH66_21925"/>
<organism evidence="3 4">
    <name type="scientific">Synoicihabitans lomoniglobus</name>
    <dbReference type="NCBI Taxonomy" id="2909285"/>
    <lineage>
        <taxon>Bacteria</taxon>
        <taxon>Pseudomonadati</taxon>
        <taxon>Verrucomicrobiota</taxon>
        <taxon>Opitutia</taxon>
        <taxon>Opitutales</taxon>
        <taxon>Opitutaceae</taxon>
        <taxon>Synoicihabitans</taxon>
    </lineage>
</organism>
<accession>A0AAF0CNT6</accession>
<evidence type="ECO:0000313" key="4">
    <source>
        <dbReference type="Proteomes" id="UP001218638"/>
    </source>
</evidence>
<dbReference type="RefSeq" id="WP_330928388.1">
    <property type="nucleotide sequence ID" value="NZ_CP119075.1"/>
</dbReference>
<keyword evidence="4" id="KW-1185">Reference proteome</keyword>
<evidence type="ECO:0000256" key="1">
    <source>
        <dbReference type="SAM" id="MobiDB-lite"/>
    </source>
</evidence>
<feature type="region of interest" description="Disordered" evidence="1">
    <location>
        <begin position="235"/>
        <end position="257"/>
    </location>
</feature>
<evidence type="ECO:0000256" key="2">
    <source>
        <dbReference type="SAM" id="SignalP"/>
    </source>
</evidence>
<proteinExistence type="predicted"/>
<dbReference type="AlphaFoldDB" id="A0AAF0CNT6"/>
<sequence>MHPVRLGLLLLCLLSVTPSHAASRREKADELAARQAHALLDQRSWAQVVRIDNADASRRLPRQTWATVFELGGRLWIYLPRTGTRSLSYYAGHLRRDKTDLTAVLGRVHEGFHAYRTIVTDNTAAVPEAMEPAAGSLPEGCFVESLAKLWSLQAEGETVIDADLVLYYGGYTARGWGHTVLCYQTPEGWFSWDSLRPSRINRLDGDPPEDVLTLARSLASPRVASRVSDARRLDMVLPDGPRLAAQRKSAPPRSNDG</sequence>
<feature type="chain" id="PRO_5041935844" evidence="2">
    <location>
        <begin position="22"/>
        <end position="257"/>
    </location>
</feature>